<feature type="domain" description="Terminase large subunit-like endonuclease" evidence="2">
    <location>
        <begin position="266"/>
        <end position="541"/>
    </location>
</feature>
<accession>A0ABQ0SH54</accession>
<dbReference type="InterPro" id="IPR027417">
    <property type="entry name" value="P-loop_NTPase"/>
</dbReference>
<dbReference type="InterPro" id="IPR005021">
    <property type="entry name" value="Terminase_largesu-like"/>
</dbReference>
<dbReference type="Proteomes" id="UP000319478">
    <property type="component" value="Unassembled WGS sequence"/>
</dbReference>
<evidence type="ECO:0000259" key="1">
    <source>
        <dbReference type="Pfam" id="PF03354"/>
    </source>
</evidence>
<dbReference type="InterPro" id="IPR046462">
    <property type="entry name" value="TerL_nuclease"/>
</dbReference>
<dbReference type="SUPFAM" id="SSF52540">
    <property type="entry name" value="P-loop containing nucleoside triphosphate hydrolases"/>
    <property type="match status" value="1"/>
</dbReference>
<evidence type="ECO:0000259" key="2">
    <source>
        <dbReference type="Pfam" id="PF20441"/>
    </source>
</evidence>
<name>A0ABQ0SH54_NOVHA</name>
<feature type="domain" description="Terminase large subunit-like ATPase" evidence="1">
    <location>
        <begin position="76"/>
        <end position="257"/>
    </location>
</feature>
<organism evidence="3 4">
    <name type="scientific">Novacetimonas hansenii</name>
    <name type="common">Komagataeibacter hansenii</name>
    <dbReference type="NCBI Taxonomy" id="436"/>
    <lineage>
        <taxon>Bacteria</taxon>
        <taxon>Pseudomonadati</taxon>
        <taxon>Pseudomonadota</taxon>
        <taxon>Alphaproteobacteria</taxon>
        <taxon>Acetobacterales</taxon>
        <taxon>Acetobacteraceae</taxon>
        <taxon>Novacetimonas</taxon>
    </lineage>
</organism>
<dbReference type="EMBL" id="BJNN01000127">
    <property type="protein sequence ID" value="GEC64593.1"/>
    <property type="molecule type" value="Genomic_DNA"/>
</dbReference>
<keyword evidence="4" id="KW-1185">Reference proteome</keyword>
<evidence type="ECO:0000313" key="4">
    <source>
        <dbReference type="Proteomes" id="UP000319478"/>
    </source>
</evidence>
<evidence type="ECO:0000313" key="3">
    <source>
        <dbReference type="EMBL" id="GEC64593.1"/>
    </source>
</evidence>
<dbReference type="Pfam" id="PF20441">
    <property type="entry name" value="TerL_nuclease"/>
    <property type="match status" value="1"/>
</dbReference>
<dbReference type="RefSeq" id="WP_080937644.1">
    <property type="nucleotide sequence ID" value="NZ_BJNN01000127.1"/>
</dbReference>
<sequence>MDVLYKYAYDVVAEKIDVSKETKAACLRSINDLKASESEDYPYYFDPTDGLRFIKFAAHFRHLEGTKAGEPFILMPWQAWVFGQILGWKEKGTNNRRFRVAHIEVPRGNGKSFMNSVFCLYALSLDKMKGPQVYCCATSQKQARIIFDKARDMCENEPNKFIKKFLGLHVRTHDIELKKKLNGFTNRGVFRPLCADPTRLDGLNISTVVIDELHEMKNSHIWDKLISGAGKRPSTLVIAITTAGFDMGTVGYEKSMYCSKVLKGEVIDDTFFGCIWKADATDNMYCVETLKKANPCWDDMNDHGLLMSSMSKAEVVPSERNAYLTLHLNQWVANGDSWLDLDKLRKCKTVLDIKEFVNEPCYIGLDMARVSDMASVVQCFYKDDKLYLFPHYFLPEDTINARLKNPLYKDWLDNGWIHSIPGPVIDPEYVRKFIEDLCMTYDVQIIAADPALQEGVAIPLYNAGWPIRNCPQAWKLSKPAKALQSMILTGNIRYENPIFEWNCGNCHIKTDTRENIYVSKDYTSSPRLIDGVIATIMALYKLIPDQYEGSCVSSWQVD</sequence>
<dbReference type="PANTHER" id="PTHR41287:SF1">
    <property type="entry name" value="PROTEIN YMFN"/>
    <property type="match status" value="1"/>
</dbReference>
<dbReference type="PANTHER" id="PTHR41287">
    <property type="match status" value="1"/>
</dbReference>
<gene>
    <name evidence="3" type="ORF">GHA01_24420</name>
</gene>
<protein>
    <submittedName>
        <fullName evidence="3">Terminase</fullName>
    </submittedName>
</protein>
<proteinExistence type="predicted"/>
<dbReference type="Pfam" id="PF03354">
    <property type="entry name" value="TerL_ATPase"/>
    <property type="match status" value="1"/>
</dbReference>
<comment type="caution">
    <text evidence="3">The sequence shown here is derived from an EMBL/GenBank/DDBJ whole genome shotgun (WGS) entry which is preliminary data.</text>
</comment>
<dbReference type="InterPro" id="IPR046461">
    <property type="entry name" value="TerL_ATPase"/>
</dbReference>
<reference evidence="3 4" key="1">
    <citation type="submission" date="2019-06" db="EMBL/GenBank/DDBJ databases">
        <title>Whole genome shotgun sequence of Komagataeibacter hansenii NBRC 14820.</title>
        <authorList>
            <person name="Hosoyama A."/>
            <person name="Uohara A."/>
            <person name="Ohji S."/>
            <person name="Ichikawa N."/>
        </authorList>
    </citation>
    <scope>NUCLEOTIDE SEQUENCE [LARGE SCALE GENOMIC DNA]</scope>
    <source>
        <strain evidence="3 4">NBRC 14820</strain>
    </source>
</reference>
<dbReference type="Gene3D" id="3.40.50.300">
    <property type="entry name" value="P-loop containing nucleotide triphosphate hydrolases"/>
    <property type="match status" value="1"/>
</dbReference>